<evidence type="ECO:0000256" key="1">
    <source>
        <dbReference type="ARBA" id="ARBA00022490"/>
    </source>
</evidence>
<dbReference type="InterPro" id="IPR008000">
    <property type="entry name" value="Rham/fucose_mutarotase"/>
</dbReference>
<dbReference type="NCBIfam" id="TIGR02625">
    <property type="entry name" value="YiiL_rotase"/>
    <property type="match status" value="1"/>
</dbReference>
<sequence length="117" mass="14522">MFFRKVLLIKERKSLIKKAIRMKLYPECKEVYIQRHQQLWPEMRQMLKEKGILSYSIFLDSETNYLFGYLEIEDEKRWEEISSTKINQKWWRFMEEIMETNPDHSPITQHLEMVFDL</sequence>
<accession>A0A2Z5Y456</accession>
<evidence type="ECO:0000256" key="4">
    <source>
        <dbReference type="ARBA" id="ARBA00023308"/>
    </source>
</evidence>
<name>A0A2Z5Y456_9ENTE</name>
<dbReference type="EMBL" id="AP018492">
    <property type="protein sequence ID" value="BBC61626.1"/>
    <property type="molecule type" value="Genomic_DNA"/>
</dbReference>
<evidence type="ECO:0000256" key="5">
    <source>
        <dbReference type="NCBIfam" id="TIGR02625"/>
    </source>
</evidence>
<reference evidence="6 7" key="1">
    <citation type="submission" date="2018-01" db="EMBL/GenBank/DDBJ databases">
        <title>Whole genome sequence of Melissococcus plutonius DAT561.</title>
        <authorList>
            <person name="Okumura K."/>
            <person name="Takamatsu D."/>
            <person name="Okura M."/>
        </authorList>
    </citation>
    <scope>NUCLEOTIDE SEQUENCE [LARGE SCALE GENOMIC DNA]</scope>
    <source>
        <strain evidence="6 7">DAT561</strain>
    </source>
</reference>
<dbReference type="GO" id="GO:0005737">
    <property type="term" value="C:cytoplasm"/>
    <property type="evidence" value="ECO:0007669"/>
    <property type="project" value="InterPro"/>
</dbReference>
<dbReference type="Pfam" id="PF05336">
    <property type="entry name" value="rhaM"/>
    <property type="match status" value="1"/>
</dbReference>
<evidence type="ECO:0000313" key="7">
    <source>
        <dbReference type="Proteomes" id="UP000269226"/>
    </source>
</evidence>
<proteinExistence type="predicted"/>
<evidence type="ECO:0000256" key="3">
    <source>
        <dbReference type="ARBA" id="ARBA00023277"/>
    </source>
</evidence>
<dbReference type="Proteomes" id="UP000269226">
    <property type="component" value="Chromosome"/>
</dbReference>
<dbReference type="GO" id="GO:0019301">
    <property type="term" value="P:rhamnose catabolic process"/>
    <property type="evidence" value="ECO:0007669"/>
    <property type="project" value="UniProtKB-UniRule"/>
</dbReference>
<dbReference type="InterPro" id="IPR011008">
    <property type="entry name" value="Dimeric_a/b-barrel"/>
</dbReference>
<dbReference type="GO" id="GO:0062192">
    <property type="term" value="F:L-rhamnose mutarotase activity"/>
    <property type="evidence" value="ECO:0007669"/>
    <property type="project" value="UniProtKB-UniRule"/>
</dbReference>
<dbReference type="InterPro" id="IPR013448">
    <property type="entry name" value="L-rhamnose_mutarotase"/>
</dbReference>
<evidence type="ECO:0000313" key="6">
    <source>
        <dbReference type="EMBL" id="BBC61626.1"/>
    </source>
</evidence>
<protein>
    <recommendedName>
        <fullName evidence="5">L-rhamnose mutarotase</fullName>
        <ecNumber evidence="5">5.1.3.32</ecNumber>
    </recommendedName>
</protein>
<dbReference type="SUPFAM" id="SSF54909">
    <property type="entry name" value="Dimeric alpha+beta barrel"/>
    <property type="match status" value="1"/>
</dbReference>
<dbReference type="PANTHER" id="PTHR34389:SF2">
    <property type="entry name" value="L-RHAMNOSE MUTAROTASE"/>
    <property type="match status" value="1"/>
</dbReference>
<dbReference type="PANTHER" id="PTHR34389">
    <property type="entry name" value="L-RHAMNOSE MUTAROTASE"/>
    <property type="match status" value="1"/>
</dbReference>
<keyword evidence="1" id="KW-0963">Cytoplasm</keyword>
<dbReference type="AlphaFoldDB" id="A0A2Z5Y456"/>
<organism evidence="6 7">
    <name type="scientific">Melissococcus plutonius</name>
    <dbReference type="NCBI Taxonomy" id="33970"/>
    <lineage>
        <taxon>Bacteria</taxon>
        <taxon>Bacillati</taxon>
        <taxon>Bacillota</taxon>
        <taxon>Bacilli</taxon>
        <taxon>Lactobacillales</taxon>
        <taxon>Enterococcaceae</taxon>
        <taxon>Melissococcus</taxon>
    </lineage>
</organism>
<dbReference type="Gene3D" id="3.30.70.100">
    <property type="match status" value="1"/>
</dbReference>
<gene>
    <name evidence="6" type="ORF">DAT561_1531</name>
</gene>
<evidence type="ECO:0000256" key="2">
    <source>
        <dbReference type="ARBA" id="ARBA00023235"/>
    </source>
</evidence>
<keyword evidence="4" id="KW-0684">Rhamnose metabolism</keyword>
<keyword evidence="2" id="KW-0413">Isomerase</keyword>
<dbReference type="EC" id="5.1.3.32" evidence="5"/>
<keyword evidence="3" id="KW-0119">Carbohydrate metabolism</keyword>